<dbReference type="SUPFAM" id="SSF48403">
    <property type="entry name" value="Ankyrin repeat"/>
    <property type="match status" value="1"/>
</dbReference>
<evidence type="ECO:0000313" key="12">
    <source>
        <dbReference type="Proteomes" id="UP001318860"/>
    </source>
</evidence>
<comment type="subcellular location">
    <subcellularLocation>
        <location evidence="1">Membrane</location>
        <topology evidence="1">Multi-pass membrane protein</topology>
    </subcellularLocation>
</comment>
<protein>
    <recommendedName>
        <fullName evidence="10">PGG domain-containing protein</fullName>
    </recommendedName>
</protein>
<evidence type="ECO:0000256" key="7">
    <source>
        <dbReference type="PROSITE-ProRule" id="PRU00023"/>
    </source>
</evidence>
<feature type="transmembrane region" description="Helical" evidence="9">
    <location>
        <begin position="529"/>
        <end position="551"/>
    </location>
</feature>
<dbReference type="SMART" id="SM00248">
    <property type="entry name" value="ANK"/>
    <property type="match status" value="6"/>
</dbReference>
<keyword evidence="4 9" id="KW-1133">Transmembrane helix</keyword>
<evidence type="ECO:0000313" key="11">
    <source>
        <dbReference type="EMBL" id="KAK6125017.1"/>
    </source>
</evidence>
<feature type="repeat" description="ANK" evidence="7">
    <location>
        <begin position="257"/>
        <end position="283"/>
    </location>
</feature>
<sequence length="648" mass="72990">MNWIILKQLILDNDKENFAAIVQQNAGILEERSSESLDTVLHLATQYGRIELVAEILRLCPFMVGAENKKGETPLHEACRLGHDKILMMLLETDPWVASKLNCEDQSALYLACCYGHLKAACIFLNQPWLQELDDGENATFLHVAASEGHIEWIFSITPCLQQRALRDNSHALLRLNPEQAFQFNRNGYAPVHLAAINGSSKVLKELLSAAPTSFELLSRKGETVFHLTVKFGRFDAFRYLAQAFENRSLFYQPDKNGDTCLHLAITGGHHKIAEYIIKEGGEQINYRNLRGDTAMDLLEQAENTSSRQNLRDLLEAAGAKTNSELSGSTENINIPTTELLILEELLDENTDTNFNLRTQSENRTQTRSNSSSNNELKIQSPKNIPVEVAERIPRFGEPSDRETSSRRKKISRRQMRQYKHQSEKSRKNLIRLYHKQHKRHEIYREALHNARETITLVAILIATITYTGGINPPGGVYQDGPLRGTALAARRTAFKVFSICNNVALFASLCIVIVFVSIIPFRRKPLMLMLMVAHKAMWVAVGFMAAAYFASSLVLMPPPHGQRMDWTVVSLLSISAATLGSVFVGLGFMLMRHHLKKSRYRNKVTDSKEHGETAKDTDTDADKNSVEFGDSINSDMDISIVMGYHAY</sequence>
<feature type="transmembrane region" description="Helical" evidence="9">
    <location>
        <begin position="571"/>
        <end position="592"/>
    </location>
</feature>
<evidence type="ECO:0000256" key="9">
    <source>
        <dbReference type="SAM" id="Phobius"/>
    </source>
</evidence>
<reference evidence="11 12" key="1">
    <citation type="journal article" date="2021" name="Comput. Struct. Biotechnol. J.">
        <title>De novo genome assembly of the potent medicinal plant Rehmannia glutinosa using nanopore technology.</title>
        <authorList>
            <person name="Ma L."/>
            <person name="Dong C."/>
            <person name="Song C."/>
            <person name="Wang X."/>
            <person name="Zheng X."/>
            <person name="Niu Y."/>
            <person name="Chen S."/>
            <person name="Feng W."/>
        </authorList>
    </citation>
    <scope>NUCLEOTIDE SEQUENCE [LARGE SCALE GENOMIC DNA]</scope>
    <source>
        <strain evidence="11">DH-2019</strain>
    </source>
</reference>
<dbReference type="InterPro" id="IPR002110">
    <property type="entry name" value="Ankyrin_rpt"/>
</dbReference>
<feature type="domain" description="PGG" evidence="10">
    <location>
        <begin position="446"/>
        <end position="555"/>
    </location>
</feature>
<gene>
    <name evidence="11" type="ORF">DH2020_041291</name>
</gene>
<feature type="compositionally biased region" description="Basic and acidic residues" evidence="8">
    <location>
        <begin position="604"/>
        <end position="626"/>
    </location>
</feature>
<dbReference type="Pfam" id="PF12796">
    <property type="entry name" value="Ank_2"/>
    <property type="match status" value="2"/>
</dbReference>
<evidence type="ECO:0000256" key="6">
    <source>
        <dbReference type="ARBA" id="ARBA00023136"/>
    </source>
</evidence>
<keyword evidence="6 9" id="KW-0472">Membrane</keyword>
<feature type="transmembrane region" description="Helical" evidence="9">
    <location>
        <begin position="504"/>
        <end position="522"/>
    </location>
</feature>
<evidence type="ECO:0000259" key="10">
    <source>
        <dbReference type="Pfam" id="PF13962"/>
    </source>
</evidence>
<keyword evidence="3" id="KW-0677">Repeat</keyword>
<dbReference type="Proteomes" id="UP001318860">
    <property type="component" value="Unassembled WGS sequence"/>
</dbReference>
<keyword evidence="2 9" id="KW-0812">Transmembrane</keyword>
<keyword evidence="5 7" id="KW-0040">ANK repeat</keyword>
<feature type="region of interest" description="Disordered" evidence="8">
    <location>
        <begin position="353"/>
        <end position="426"/>
    </location>
</feature>
<dbReference type="PANTHER" id="PTHR24186:SF38">
    <property type="entry name" value="ANKYRIN REPEAT FAMILY PROTEIN"/>
    <property type="match status" value="1"/>
</dbReference>
<dbReference type="EMBL" id="JABTTQ020002275">
    <property type="protein sequence ID" value="KAK6125017.1"/>
    <property type="molecule type" value="Genomic_DNA"/>
</dbReference>
<evidence type="ECO:0000256" key="8">
    <source>
        <dbReference type="SAM" id="MobiDB-lite"/>
    </source>
</evidence>
<feature type="compositionally biased region" description="Low complexity" evidence="8">
    <location>
        <begin position="362"/>
        <end position="376"/>
    </location>
</feature>
<evidence type="ECO:0000256" key="2">
    <source>
        <dbReference type="ARBA" id="ARBA00022692"/>
    </source>
</evidence>
<feature type="repeat" description="ANK" evidence="7">
    <location>
        <begin position="187"/>
        <end position="209"/>
    </location>
</feature>
<evidence type="ECO:0000256" key="4">
    <source>
        <dbReference type="ARBA" id="ARBA00022989"/>
    </source>
</evidence>
<proteinExistence type="predicted"/>
<evidence type="ECO:0000256" key="5">
    <source>
        <dbReference type="ARBA" id="ARBA00023043"/>
    </source>
</evidence>
<dbReference type="PANTHER" id="PTHR24186">
    <property type="entry name" value="PROTEIN PHOSPHATASE 1 REGULATORY SUBUNIT"/>
    <property type="match status" value="1"/>
</dbReference>
<dbReference type="InterPro" id="IPR026961">
    <property type="entry name" value="PGG_dom"/>
</dbReference>
<dbReference type="Gene3D" id="1.25.40.20">
    <property type="entry name" value="Ankyrin repeat-containing domain"/>
    <property type="match status" value="2"/>
</dbReference>
<feature type="repeat" description="ANK" evidence="7">
    <location>
        <begin position="70"/>
        <end position="92"/>
    </location>
</feature>
<keyword evidence="12" id="KW-1185">Reference proteome</keyword>
<comment type="caution">
    <text evidence="11">The sequence shown here is derived from an EMBL/GenBank/DDBJ whole genome shotgun (WGS) entry which is preliminary data.</text>
</comment>
<dbReference type="PROSITE" id="PS50297">
    <property type="entry name" value="ANK_REP_REGION"/>
    <property type="match status" value="3"/>
</dbReference>
<feature type="compositionally biased region" description="Basic and acidic residues" evidence="8">
    <location>
        <begin position="389"/>
        <end position="406"/>
    </location>
</feature>
<dbReference type="PROSITE" id="PS50088">
    <property type="entry name" value="ANK_REPEAT"/>
    <property type="match status" value="3"/>
</dbReference>
<accession>A0ABR0URV2</accession>
<name>A0ABR0URV2_REHGL</name>
<evidence type="ECO:0000256" key="3">
    <source>
        <dbReference type="ARBA" id="ARBA00022737"/>
    </source>
</evidence>
<organism evidence="11 12">
    <name type="scientific">Rehmannia glutinosa</name>
    <name type="common">Chinese foxglove</name>
    <dbReference type="NCBI Taxonomy" id="99300"/>
    <lineage>
        <taxon>Eukaryota</taxon>
        <taxon>Viridiplantae</taxon>
        <taxon>Streptophyta</taxon>
        <taxon>Embryophyta</taxon>
        <taxon>Tracheophyta</taxon>
        <taxon>Spermatophyta</taxon>
        <taxon>Magnoliopsida</taxon>
        <taxon>eudicotyledons</taxon>
        <taxon>Gunneridae</taxon>
        <taxon>Pentapetalae</taxon>
        <taxon>asterids</taxon>
        <taxon>lamiids</taxon>
        <taxon>Lamiales</taxon>
        <taxon>Orobanchaceae</taxon>
        <taxon>Rehmannieae</taxon>
        <taxon>Rehmannia</taxon>
    </lineage>
</organism>
<evidence type="ECO:0000256" key="1">
    <source>
        <dbReference type="ARBA" id="ARBA00004141"/>
    </source>
</evidence>
<dbReference type="Pfam" id="PF13962">
    <property type="entry name" value="PGG"/>
    <property type="match status" value="1"/>
</dbReference>
<feature type="region of interest" description="Disordered" evidence="8">
    <location>
        <begin position="602"/>
        <end position="629"/>
    </location>
</feature>
<feature type="compositionally biased region" description="Basic residues" evidence="8">
    <location>
        <begin position="407"/>
        <end position="420"/>
    </location>
</feature>
<dbReference type="InterPro" id="IPR036770">
    <property type="entry name" value="Ankyrin_rpt-contain_sf"/>
</dbReference>